<name>A0A222YWN4_9CAUD</name>
<evidence type="ECO:0000313" key="3">
    <source>
        <dbReference type="Proteomes" id="UP000223009"/>
    </source>
</evidence>
<dbReference type="EMBL" id="MF155946">
    <property type="protein sequence ID" value="ASR75640.1"/>
    <property type="molecule type" value="Genomic_DNA"/>
</dbReference>
<proteinExistence type="predicted"/>
<protein>
    <submittedName>
        <fullName evidence="1">Uncharacterized protein</fullName>
    </submittedName>
</protein>
<evidence type="ECO:0000313" key="1">
    <source>
        <dbReference type="EMBL" id="ASR75428.1"/>
    </source>
</evidence>
<gene>
    <name evidence="1" type="ORF">SEA_MILDRED21_20</name>
    <name evidence="2" type="ORF">SEA_MILDRED21_283</name>
</gene>
<reference evidence="1 3" key="1">
    <citation type="submission" date="2017-05" db="EMBL/GenBank/DDBJ databases">
        <authorList>
            <person name="Chapman J."/>
            <person name="Chang C."/>
            <person name="Suresh T."/>
            <person name="Shishido T.C."/>
            <person name="Bindert I."/>
            <person name="Shaffer C.D."/>
            <person name="Weston-Hafer K.A."/>
            <person name="Russell D.A."/>
            <person name="Pope W.H."/>
            <person name="Jacobs-Sera D."/>
            <person name="Hendrix R.W."/>
            <person name="Hatfull G.F."/>
        </authorList>
    </citation>
    <scope>NUCLEOTIDE SEQUENCE [LARGE SCALE GENOMIC DNA]</scope>
</reference>
<keyword evidence="3" id="KW-1185">Reference proteome</keyword>
<sequence>MLRRKKAPRFTHSGSLILERAGLRTESGVISTSQFPDMIVRFEKSGMTPIGARHSKHCLCGDGNNEIVPF</sequence>
<dbReference type="OrthoDB" id="24505at10239"/>
<evidence type="ECO:0000313" key="2">
    <source>
        <dbReference type="EMBL" id="ASR75640.1"/>
    </source>
</evidence>
<dbReference type="Proteomes" id="UP000223009">
    <property type="component" value="Segment"/>
</dbReference>
<dbReference type="EMBL" id="MF155946">
    <property type="protein sequence ID" value="ASR75428.1"/>
    <property type="molecule type" value="Genomic_DNA"/>
</dbReference>
<organism evidence="1 3">
    <name type="scientific">Streptomyces phage Mildred21</name>
    <dbReference type="NCBI Taxonomy" id="2023959"/>
    <lineage>
        <taxon>Viruses</taxon>
        <taxon>Duplodnaviria</taxon>
        <taxon>Heunggongvirae</taxon>
        <taxon>Uroviricota</taxon>
        <taxon>Caudoviricetes</taxon>
        <taxon>Stanwilliamsviridae</taxon>
        <taxon>Boydwoodruffvirinae</taxon>
        <taxon>Samistivirus</taxon>
        <taxon>Samistivirus mildred21</taxon>
    </lineage>
</organism>
<accession>A0A222YWN4</accession>